<feature type="region of interest" description="Disordered" evidence="3">
    <location>
        <begin position="169"/>
        <end position="248"/>
    </location>
</feature>
<dbReference type="Gene3D" id="3.80.10.10">
    <property type="entry name" value="Ribonuclease Inhibitor"/>
    <property type="match status" value="2"/>
</dbReference>
<feature type="compositionally biased region" description="Gly residues" evidence="3">
    <location>
        <begin position="1126"/>
        <end position="1135"/>
    </location>
</feature>
<evidence type="ECO:0000313" key="4">
    <source>
        <dbReference type="EMBL" id="KAK7196852.1"/>
    </source>
</evidence>
<reference evidence="4 5" key="1">
    <citation type="journal article" date="2021" name="MBio">
        <title>A New Model Trypanosomatid, Novymonas esmeraldas: Genomic Perception of Its 'Candidatus Pandoraea novymonadis' Endosymbiont.</title>
        <authorList>
            <person name="Zakharova A."/>
            <person name="Saura A."/>
            <person name="Butenko A."/>
            <person name="Podesvova L."/>
            <person name="Warmusova S."/>
            <person name="Kostygov A.Y."/>
            <person name="Nenarokova A."/>
            <person name="Lukes J."/>
            <person name="Opperdoes F.R."/>
            <person name="Yurchenko V."/>
        </authorList>
    </citation>
    <scope>NUCLEOTIDE SEQUENCE [LARGE SCALE GENOMIC DNA]</scope>
    <source>
        <strain evidence="4 5">E262AT.01</strain>
    </source>
</reference>
<feature type="compositionally biased region" description="Low complexity" evidence="3">
    <location>
        <begin position="226"/>
        <end position="237"/>
    </location>
</feature>
<feature type="region of interest" description="Disordered" evidence="3">
    <location>
        <begin position="714"/>
        <end position="736"/>
    </location>
</feature>
<organism evidence="4 5">
    <name type="scientific">Novymonas esmeraldas</name>
    <dbReference type="NCBI Taxonomy" id="1808958"/>
    <lineage>
        <taxon>Eukaryota</taxon>
        <taxon>Discoba</taxon>
        <taxon>Euglenozoa</taxon>
        <taxon>Kinetoplastea</taxon>
        <taxon>Metakinetoplastina</taxon>
        <taxon>Trypanosomatida</taxon>
        <taxon>Trypanosomatidae</taxon>
        <taxon>Novymonas</taxon>
    </lineage>
</organism>
<feature type="region of interest" description="Disordered" evidence="3">
    <location>
        <begin position="906"/>
        <end position="1002"/>
    </location>
</feature>
<dbReference type="InterPro" id="IPR001611">
    <property type="entry name" value="Leu-rich_rpt"/>
</dbReference>
<dbReference type="EMBL" id="JAECZO010000087">
    <property type="protein sequence ID" value="KAK7196852.1"/>
    <property type="molecule type" value="Genomic_DNA"/>
</dbReference>
<feature type="compositionally biased region" description="Low complexity" evidence="3">
    <location>
        <begin position="1136"/>
        <end position="1148"/>
    </location>
</feature>
<dbReference type="SUPFAM" id="SSF52058">
    <property type="entry name" value="L domain-like"/>
    <property type="match status" value="1"/>
</dbReference>
<dbReference type="PROSITE" id="PS51450">
    <property type="entry name" value="LRR"/>
    <property type="match status" value="1"/>
</dbReference>
<accession>A0AAW0ETL0</accession>
<gene>
    <name evidence="4" type="ORF">NESM_000626300</name>
</gene>
<feature type="compositionally biased region" description="Low complexity" evidence="3">
    <location>
        <begin position="782"/>
        <end position="796"/>
    </location>
</feature>
<feature type="region of interest" description="Disordered" evidence="3">
    <location>
        <begin position="761"/>
        <end position="797"/>
    </location>
</feature>
<name>A0AAW0ETL0_9TRYP</name>
<evidence type="ECO:0000313" key="5">
    <source>
        <dbReference type="Proteomes" id="UP001430356"/>
    </source>
</evidence>
<proteinExistence type="predicted"/>
<dbReference type="GO" id="GO:0005737">
    <property type="term" value="C:cytoplasm"/>
    <property type="evidence" value="ECO:0007669"/>
    <property type="project" value="TreeGrafter"/>
</dbReference>
<feature type="region of interest" description="Disordered" evidence="3">
    <location>
        <begin position="610"/>
        <end position="680"/>
    </location>
</feature>
<evidence type="ECO:0000256" key="1">
    <source>
        <dbReference type="ARBA" id="ARBA00022614"/>
    </source>
</evidence>
<keyword evidence="1" id="KW-0433">Leucine-rich repeat</keyword>
<feature type="region of interest" description="Disordered" evidence="3">
    <location>
        <begin position="1119"/>
        <end position="1150"/>
    </location>
</feature>
<dbReference type="FunFam" id="3.80.10.10:FF:001344">
    <property type="entry name" value="Uncharacterized protein"/>
    <property type="match status" value="1"/>
</dbReference>
<dbReference type="AlphaFoldDB" id="A0AAW0ETL0"/>
<feature type="compositionally biased region" description="Low complexity" evidence="3">
    <location>
        <begin position="835"/>
        <end position="848"/>
    </location>
</feature>
<evidence type="ECO:0000256" key="2">
    <source>
        <dbReference type="ARBA" id="ARBA00022737"/>
    </source>
</evidence>
<feature type="compositionally biased region" description="Low complexity" evidence="3">
    <location>
        <begin position="182"/>
        <end position="196"/>
    </location>
</feature>
<comment type="caution">
    <text evidence="4">The sequence shown here is derived from an EMBL/GenBank/DDBJ whole genome shotgun (WGS) entry which is preliminary data.</text>
</comment>
<feature type="compositionally biased region" description="Polar residues" evidence="3">
    <location>
        <begin position="762"/>
        <end position="771"/>
    </location>
</feature>
<keyword evidence="2" id="KW-0677">Repeat</keyword>
<evidence type="ECO:0000256" key="3">
    <source>
        <dbReference type="SAM" id="MobiDB-lite"/>
    </source>
</evidence>
<feature type="compositionally biased region" description="Low complexity" evidence="3">
    <location>
        <begin position="636"/>
        <end position="649"/>
    </location>
</feature>
<dbReference type="InterPro" id="IPR032675">
    <property type="entry name" value="LRR_dom_sf"/>
</dbReference>
<protein>
    <submittedName>
        <fullName evidence="4">Uncharacterized protein</fullName>
    </submittedName>
</protein>
<feature type="region of interest" description="Disordered" evidence="3">
    <location>
        <begin position="815"/>
        <end position="884"/>
    </location>
</feature>
<dbReference type="PANTHER" id="PTHR15454">
    <property type="entry name" value="NISCHARIN RELATED"/>
    <property type="match status" value="1"/>
</dbReference>
<dbReference type="Proteomes" id="UP001430356">
    <property type="component" value="Unassembled WGS sequence"/>
</dbReference>
<feature type="compositionally biased region" description="Low complexity" evidence="3">
    <location>
        <begin position="714"/>
        <end position="723"/>
    </location>
</feature>
<dbReference type="PANTHER" id="PTHR15454:SF70">
    <property type="entry name" value="LEUCINE-RICH REPEAT PROTEIN (LRRP)"/>
    <property type="match status" value="1"/>
</dbReference>
<feature type="compositionally biased region" description="Polar residues" evidence="3">
    <location>
        <begin position="612"/>
        <end position="623"/>
    </location>
</feature>
<feature type="compositionally biased region" description="Low complexity" evidence="3">
    <location>
        <begin position="963"/>
        <end position="1002"/>
    </location>
</feature>
<sequence length="1202" mass="126627">MAAAHSGFAEQLEALLMRELRRQGVAEPHDWGEKLRTYCSYVYASADDGTRGTTASDRHSGATAVLMVMDMTNLSLGDRPVVALCEALLKVEAATQRGRHGGVDEWHVLWRRCGLTDRVLRHLELLLLGCPRLSRLDVSANAFTEEGQASLLHAAAEVPCDVLVGDKDARRTQSGSRPRENSVPASSRSASLSVEPVSHERRPPDLPPSHSRGAAIAGSHPRGRRSSSLGRTSSCISPSLRSHGSGSAAALLQRRRSLFGSGGGDDPASPAAVAVAPAATVAAVASSSSASSSAAATGSQPTPTAVAAAAASLTRSPATAPIAAASVAAAAAPPPPPAPRVEAGERSDTHVDAAAAREPFVDCNDNIDMTANLSPMLDSVVDLSALTHRSGALRQTHMFGGASTVWDVLEAYESAAAQQQQQQHGGEGSVDAATLARLPAALLGGGGVFTAITVLNLSRNHLTSLDALPATLLRLDVSVNELVELNGLESCRMLAVLNARRNRLRSISGLHKTRSVAHLFLGHNAITAVDGVAHLVLLETLDLTFNAIRTHASLRMLSLCAALRHVLLRGNPVAETGKPGLVAVLRNLCPTLLLVDDHRLANSRLADRALAQRQQSGQPSSIHAAQPYARTESTRGGESADGSAASSIAFTASRRRDGGRPAPFAAGADHRSEESAAVEDAQQSMALLRLLTRGVTAPTGYGDAARSRHAAQQLAQTQRQQTQAERERRVAASGRPLRHAVVQQLAEESRQYVADTIVRRSTAAQQQQQHGDSAPTRVAEGAAAARQRPLSAAAETSARRAAEADLLRPYELRVPRQRRGPSAAAVVTRGRHGARGAAAATPSPGGTAVEEHGGEDDTGGGGGGSYAALHRAEQSSPPRVREASDIECSPIAKDAQARLLTSLNTTDSSLPRAHADPARNTQLAPPPPPAAAVDETAIYRSSRPRSRSPRGGLTQPPPPRPQRAPLRSAAPGPTRTRSASPAAAASRVARSRSGSASGSAAVPVRLSDSALQPLHVDAAQRTRVSAWTRQLRDDTAALQDALQTLVDLLVSQRQPHLPLPESSRELPPTYLHERRRCVQIVQDSGMLHDTHVPMDVVVFYGFSKAELDGELDRSADVVVRPTSSSSGGGGGGGGAAAQQQQQQQQHQAWAREVAERTDVLRHIRLMGDAKTCLRYVALLVGDGRERLLQQYADQLKESLCSN</sequence>
<keyword evidence="5" id="KW-1185">Reference proteome</keyword>
<feature type="region of interest" description="Disordered" evidence="3">
    <location>
        <begin position="329"/>
        <end position="350"/>
    </location>
</feature>